<dbReference type="Pfam" id="PF08448">
    <property type="entry name" value="PAS_4"/>
    <property type="match status" value="1"/>
</dbReference>
<keyword evidence="4" id="KW-0808">Transferase</keyword>
<accession>A0A4Y4CPR1</accession>
<reference evidence="22 23" key="1">
    <citation type="submission" date="2019-06" db="EMBL/GenBank/DDBJ databases">
        <title>Whole genome shotgun sequence of Zoogloea ramigera NBRC 15342.</title>
        <authorList>
            <person name="Hosoyama A."/>
            <person name="Uohara A."/>
            <person name="Ohji S."/>
            <person name="Ichikawa N."/>
        </authorList>
    </citation>
    <scope>NUCLEOTIDE SEQUENCE [LARGE SCALE GENOMIC DNA]</scope>
    <source>
        <strain evidence="22 23">NBRC 15342</strain>
    </source>
</reference>
<proteinExistence type="predicted"/>
<dbReference type="NCBIfam" id="TIGR00229">
    <property type="entry name" value="sensory_box"/>
    <property type="match status" value="3"/>
</dbReference>
<dbReference type="Gene3D" id="3.30.450.20">
    <property type="entry name" value="PAS domain"/>
    <property type="match status" value="3"/>
</dbReference>
<dbReference type="OrthoDB" id="8552871at2"/>
<feature type="domain" description="Response regulatory" evidence="18">
    <location>
        <begin position="997"/>
        <end position="1107"/>
    </location>
</feature>
<feature type="domain" description="PAS" evidence="19">
    <location>
        <begin position="613"/>
        <end position="657"/>
    </location>
</feature>
<dbReference type="CDD" id="cd00130">
    <property type="entry name" value="PAS"/>
    <property type="match status" value="2"/>
</dbReference>
<evidence type="ECO:0000256" key="11">
    <source>
        <dbReference type="ARBA" id="ARBA00068150"/>
    </source>
</evidence>
<evidence type="ECO:0000256" key="13">
    <source>
        <dbReference type="PROSITE-ProRule" id="PRU00110"/>
    </source>
</evidence>
<dbReference type="Gene3D" id="1.10.287.130">
    <property type="match status" value="1"/>
</dbReference>
<dbReference type="Gene3D" id="3.40.50.2300">
    <property type="match status" value="2"/>
</dbReference>
<dbReference type="CDD" id="cd17546">
    <property type="entry name" value="REC_hyHK_CKI1_RcsC-like"/>
    <property type="match status" value="1"/>
</dbReference>
<evidence type="ECO:0000313" key="23">
    <source>
        <dbReference type="Proteomes" id="UP000318422"/>
    </source>
</evidence>
<comment type="caution">
    <text evidence="14">Lacks conserved residue(s) required for the propagation of feature annotation.</text>
</comment>
<dbReference type="SMART" id="SM00388">
    <property type="entry name" value="HisKA"/>
    <property type="match status" value="1"/>
</dbReference>
<keyword evidence="3 14" id="KW-0597">Phosphoprotein</keyword>
<evidence type="ECO:0000256" key="8">
    <source>
        <dbReference type="ARBA" id="ARBA00023012"/>
    </source>
</evidence>
<evidence type="ECO:0000256" key="10">
    <source>
        <dbReference type="ARBA" id="ARBA00064003"/>
    </source>
</evidence>
<evidence type="ECO:0000256" key="14">
    <source>
        <dbReference type="PROSITE-ProRule" id="PRU00169"/>
    </source>
</evidence>
<feature type="domain" description="PAC" evidence="20">
    <location>
        <begin position="566"/>
        <end position="616"/>
    </location>
</feature>
<dbReference type="Pfam" id="PF01627">
    <property type="entry name" value="Hpt"/>
    <property type="match status" value="1"/>
</dbReference>
<keyword evidence="7" id="KW-0067">ATP-binding</keyword>
<dbReference type="RefSeq" id="WP_141349038.1">
    <property type="nucleotide sequence ID" value="NZ_BJNV01000005.1"/>
</dbReference>
<feature type="domain" description="Response regulatory" evidence="18">
    <location>
        <begin position="1133"/>
        <end position="1252"/>
    </location>
</feature>
<dbReference type="InterPro" id="IPR005467">
    <property type="entry name" value="His_kinase_dom"/>
</dbReference>
<protein>
    <recommendedName>
        <fullName evidence="11">Sensory/regulatory protein RpfC</fullName>
        <ecNumber evidence="2">2.7.13.3</ecNumber>
    </recommendedName>
    <alternativeName>
        <fullName evidence="12">Virulence sensor protein BvgS</fullName>
    </alternativeName>
</protein>
<dbReference type="CDD" id="cd00088">
    <property type="entry name" value="HPT"/>
    <property type="match status" value="1"/>
</dbReference>
<dbReference type="GO" id="GO:0005524">
    <property type="term" value="F:ATP binding"/>
    <property type="evidence" value="ECO:0007669"/>
    <property type="project" value="UniProtKB-KW"/>
</dbReference>
<dbReference type="InterPro" id="IPR000700">
    <property type="entry name" value="PAS-assoc_C"/>
</dbReference>
<dbReference type="PRINTS" id="PR00344">
    <property type="entry name" value="BCTRLSENSOR"/>
</dbReference>
<evidence type="ECO:0000259" key="21">
    <source>
        <dbReference type="PROSITE" id="PS50894"/>
    </source>
</evidence>
<dbReference type="SMART" id="SM00091">
    <property type="entry name" value="PAS"/>
    <property type="match status" value="3"/>
</dbReference>
<dbReference type="EC" id="2.7.13.3" evidence="2"/>
<dbReference type="PANTHER" id="PTHR45339">
    <property type="entry name" value="HYBRID SIGNAL TRANSDUCTION HISTIDINE KINASE J"/>
    <property type="match status" value="1"/>
</dbReference>
<dbReference type="CDD" id="cd16922">
    <property type="entry name" value="HATPase_EvgS-ArcB-TorS-like"/>
    <property type="match status" value="1"/>
</dbReference>
<dbReference type="SUPFAM" id="SSF52172">
    <property type="entry name" value="CheY-like"/>
    <property type="match status" value="2"/>
</dbReference>
<evidence type="ECO:0000256" key="1">
    <source>
        <dbReference type="ARBA" id="ARBA00000085"/>
    </source>
</evidence>
<dbReference type="GO" id="GO:0000155">
    <property type="term" value="F:phosphorelay sensor kinase activity"/>
    <property type="evidence" value="ECO:0007669"/>
    <property type="project" value="InterPro"/>
</dbReference>
<evidence type="ECO:0000256" key="3">
    <source>
        <dbReference type="ARBA" id="ARBA00022553"/>
    </source>
</evidence>
<dbReference type="InterPro" id="IPR035965">
    <property type="entry name" value="PAS-like_dom_sf"/>
</dbReference>
<dbReference type="FunFam" id="3.30.565.10:FF:000010">
    <property type="entry name" value="Sensor histidine kinase RcsC"/>
    <property type="match status" value="1"/>
</dbReference>
<dbReference type="Proteomes" id="UP000318422">
    <property type="component" value="Unassembled WGS sequence"/>
</dbReference>
<dbReference type="Gene3D" id="1.20.120.160">
    <property type="entry name" value="HPT domain"/>
    <property type="match status" value="1"/>
</dbReference>
<dbReference type="EMBL" id="BJNV01000005">
    <property type="protein sequence ID" value="GEC94276.1"/>
    <property type="molecule type" value="Genomic_DNA"/>
</dbReference>
<feature type="domain" description="Histidine kinase" evidence="17">
    <location>
        <begin position="760"/>
        <end position="981"/>
    </location>
</feature>
<organism evidence="22 23">
    <name type="scientific">Zoogloea ramigera</name>
    <dbReference type="NCBI Taxonomy" id="350"/>
    <lineage>
        <taxon>Bacteria</taxon>
        <taxon>Pseudomonadati</taxon>
        <taxon>Pseudomonadota</taxon>
        <taxon>Betaproteobacteria</taxon>
        <taxon>Rhodocyclales</taxon>
        <taxon>Zoogloeaceae</taxon>
        <taxon>Zoogloea</taxon>
    </lineage>
</organism>
<feature type="domain" description="PAS" evidence="19">
    <location>
        <begin position="374"/>
        <end position="423"/>
    </location>
</feature>
<name>A0A4Y4CPR1_ZOORA</name>
<dbReference type="Pfam" id="PF13426">
    <property type="entry name" value="PAS_9"/>
    <property type="match status" value="2"/>
</dbReference>
<evidence type="ECO:0000256" key="9">
    <source>
        <dbReference type="ARBA" id="ARBA00058004"/>
    </source>
</evidence>
<dbReference type="PROSITE" id="PS50110">
    <property type="entry name" value="RESPONSE_REGULATORY"/>
    <property type="match status" value="2"/>
</dbReference>
<evidence type="ECO:0000256" key="2">
    <source>
        <dbReference type="ARBA" id="ARBA00012438"/>
    </source>
</evidence>
<keyword evidence="23" id="KW-1185">Reference proteome</keyword>
<evidence type="ECO:0000256" key="5">
    <source>
        <dbReference type="ARBA" id="ARBA00022741"/>
    </source>
</evidence>
<feature type="transmembrane region" description="Helical" evidence="16">
    <location>
        <begin position="20"/>
        <end position="44"/>
    </location>
</feature>
<comment type="caution">
    <text evidence="22">The sequence shown here is derived from an EMBL/GenBank/DDBJ whole genome shotgun (WGS) entry which is preliminary data.</text>
</comment>
<keyword evidence="16" id="KW-0472">Membrane</keyword>
<dbReference type="InterPro" id="IPR036097">
    <property type="entry name" value="HisK_dim/P_sf"/>
</dbReference>
<dbReference type="SMART" id="SM00448">
    <property type="entry name" value="REC"/>
    <property type="match status" value="2"/>
</dbReference>
<feature type="modified residue" description="4-aspartylphosphate" evidence="14">
    <location>
        <position position="1185"/>
    </location>
</feature>
<feature type="modified residue" description="Phosphohistidine" evidence="13">
    <location>
        <position position="1327"/>
    </location>
</feature>
<evidence type="ECO:0000313" key="22">
    <source>
        <dbReference type="EMBL" id="GEC94276.1"/>
    </source>
</evidence>
<evidence type="ECO:0000256" key="16">
    <source>
        <dbReference type="SAM" id="Phobius"/>
    </source>
</evidence>
<dbReference type="PROSITE" id="PS50112">
    <property type="entry name" value="PAS"/>
    <property type="match status" value="2"/>
</dbReference>
<dbReference type="SUPFAM" id="SSF47226">
    <property type="entry name" value="Histidine-containing phosphotransfer domain, HPT domain"/>
    <property type="match status" value="1"/>
</dbReference>
<dbReference type="SUPFAM" id="SSF55874">
    <property type="entry name" value="ATPase domain of HSP90 chaperone/DNA topoisomerase II/histidine kinase"/>
    <property type="match status" value="1"/>
</dbReference>
<evidence type="ECO:0000256" key="12">
    <source>
        <dbReference type="ARBA" id="ARBA00070152"/>
    </source>
</evidence>
<evidence type="ECO:0000256" key="15">
    <source>
        <dbReference type="SAM" id="MobiDB-lite"/>
    </source>
</evidence>
<dbReference type="InterPro" id="IPR003594">
    <property type="entry name" value="HATPase_dom"/>
</dbReference>
<keyword evidence="6" id="KW-0418">Kinase</keyword>
<dbReference type="CDD" id="cd00082">
    <property type="entry name" value="HisKA"/>
    <property type="match status" value="1"/>
</dbReference>
<dbReference type="SUPFAM" id="SSF55785">
    <property type="entry name" value="PYP-like sensor domain (PAS domain)"/>
    <property type="match status" value="3"/>
</dbReference>
<dbReference type="SMART" id="SM00073">
    <property type="entry name" value="HPT"/>
    <property type="match status" value="1"/>
</dbReference>
<dbReference type="InterPro" id="IPR003661">
    <property type="entry name" value="HisK_dim/P_dom"/>
</dbReference>
<evidence type="ECO:0000256" key="6">
    <source>
        <dbReference type="ARBA" id="ARBA00022777"/>
    </source>
</evidence>
<evidence type="ECO:0000259" key="18">
    <source>
        <dbReference type="PROSITE" id="PS50110"/>
    </source>
</evidence>
<evidence type="ECO:0000256" key="4">
    <source>
        <dbReference type="ARBA" id="ARBA00022679"/>
    </source>
</evidence>
<evidence type="ECO:0000256" key="7">
    <source>
        <dbReference type="ARBA" id="ARBA00022840"/>
    </source>
</evidence>
<dbReference type="PROSITE" id="PS50113">
    <property type="entry name" value="PAC"/>
    <property type="match status" value="1"/>
</dbReference>
<keyword evidence="8" id="KW-0902">Two-component regulatory system</keyword>
<evidence type="ECO:0000259" key="17">
    <source>
        <dbReference type="PROSITE" id="PS50109"/>
    </source>
</evidence>
<dbReference type="InterPro" id="IPR036890">
    <property type="entry name" value="HATPase_C_sf"/>
</dbReference>
<dbReference type="PROSITE" id="PS50109">
    <property type="entry name" value="HIS_KIN"/>
    <property type="match status" value="1"/>
</dbReference>
<dbReference type="Gene3D" id="3.30.565.10">
    <property type="entry name" value="Histidine kinase-like ATPase, C-terminal domain"/>
    <property type="match status" value="1"/>
</dbReference>
<comment type="subunit">
    <text evidence="10">At low DSF concentrations, interacts with RpfF.</text>
</comment>
<dbReference type="InterPro" id="IPR004358">
    <property type="entry name" value="Sig_transdc_His_kin-like_C"/>
</dbReference>
<dbReference type="Pfam" id="PF00512">
    <property type="entry name" value="HisKA"/>
    <property type="match status" value="1"/>
</dbReference>
<keyword evidence="5" id="KW-0547">Nucleotide-binding</keyword>
<keyword evidence="16" id="KW-1133">Transmembrane helix</keyword>
<dbReference type="PROSITE" id="PS50894">
    <property type="entry name" value="HPT"/>
    <property type="match status" value="1"/>
</dbReference>
<gene>
    <name evidence="22" type="ORF">ZRA01_03490</name>
</gene>
<dbReference type="InterPro" id="IPR011006">
    <property type="entry name" value="CheY-like_superfamily"/>
</dbReference>
<dbReference type="PANTHER" id="PTHR45339:SF3">
    <property type="entry name" value="HISTIDINE KINASE"/>
    <property type="match status" value="1"/>
</dbReference>
<dbReference type="InterPro" id="IPR001789">
    <property type="entry name" value="Sig_transdc_resp-reg_receiver"/>
</dbReference>
<comment type="catalytic activity">
    <reaction evidence="1">
        <text>ATP + protein L-histidine = ADP + protein N-phospho-L-histidine.</text>
        <dbReference type="EC" id="2.7.13.3"/>
    </reaction>
</comment>
<dbReference type="InterPro" id="IPR000014">
    <property type="entry name" value="PAS"/>
</dbReference>
<dbReference type="InterPro" id="IPR036641">
    <property type="entry name" value="HPT_dom_sf"/>
</dbReference>
<comment type="function">
    <text evidence="9">Member of the two-component regulatory system BvgS/BvgA. Phosphorylates BvgA via a four-step phosphorelay in response to environmental signals.</text>
</comment>
<feature type="domain" description="HPt" evidence="21">
    <location>
        <begin position="1288"/>
        <end position="1383"/>
    </location>
</feature>
<dbReference type="Pfam" id="PF02518">
    <property type="entry name" value="HATPase_c"/>
    <property type="match status" value="1"/>
</dbReference>
<evidence type="ECO:0000259" key="19">
    <source>
        <dbReference type="PROSITE" id="PS50112"/>
    </source>
</evidence>
<dbReference type="SUPFAM" id="SSF47384">
    <property type="entry name" value="Homodimeric domain of signal transducing histidine kinase"/>
    <property type="match status" value="1"/>
</dbReference>
<dbReference type="Pfam" id="PF00072">
    <property type="entry name" value="Response_reg"/>
    <property type="match status" value="1"/>
</dbReference>
<feature type="region of interest" description="Disordered" evidence="15">
    <location>
        <begin position="235"/>
        <end position="255"/>
    </location>
</feature>
<evidence type="ECO:0000259" key="20">
    <source>
        <dbReference type="PROSITE" id="PS50113"/>
    </source>
</evidence>
<sequence length="1469" mass="158139">MQHPATTRPEPLAAPARRLAWRLALLVAGCLLAFAAAVHWLLIAPAAERLAEARLEAAVGQARAETLLRLREIEAQLNRARLHSPAAAQADDPIGLAERLAEALANTDSAIIAVHLWGPDGPGLTLRRDAGGWRPAPPPARDAGPAQPWLSAALKAPGDAPIGWSAPYPLPASGDTGVAVFTRWLGHDGRVQRLAFEVKLDPLLRPASGTPLGERGGSLVLDDGGRVIARPPPPFPAPLQGASDVPGRGHARWKEAGRPEGETLGFEHGDEAWRARFAPLDVGSQRWWIAGFARLADFTTPSLLTSAGLAALLLALAALTALLTRRFAARSDDGIAGSEERTRAELNDALAAVTRREAALQEQLADQLQFSHDLLDALPNPVFYKDSEARYLGCNRAFADAFGTTPEALVGKTVLELPFLPPEVRSAHYARDLQILARKSTADLTLRLPFADGRQHDIFYRTRNFGLADGRAGGLLGVLVDLSSQHEASREARSAEETSRRILESSPVAIVINRTDGPPLFANSRAAELADTDMQEFMRRPAVSWFRDPALAGQLISRLQQGKPVRDFEIEFRRNSGEALWTLVSMERIVFQGGPAQLTWVYDITSRKSAEQELRKLSLAVEQSPSMLVITRPDGIIQYANPCFCRIMGRHPDELIGTRPALLDAAGQPIDYLAGQWHALEGRAVWKRECQLQRAPRSPLWVGISVSGLAEDADHGKAGISHCVWVLEDVAVHRQALDTLRHAKRLAEEAAEAKTRFLANMSHEIRTPMNAILGLARLSLDAGPEPRQRDYLEKIQVSAASLLGIVNDILDFSKIEAGRLGIEATRFSLDQVLDRLITVVAHRAQEKGLRFLVEVQPGLPRQLVGDPLRLGQVLINLLGNAAKFTERGEIRLQVDGHDTDDGQLALTFTASDTGIGMDASQIARLFEAFSQADSSMTRRFGGTGLGLAISRHLVELMGSQLEVSSEPGRGSRFSFTLHLGRAEPAPALPPETPSGLHVLVIDADPRSRHILQQLLTELSHTSEGTDAPAAALDILRRVHPGRPFDLLLAPGPDVDAAARLVRQRPPERPRLIALTAFGDEAELPGADGRLQLPTTAPRLREAIAAALTPGDTAAPAPPPAAPLPAPAPLAGLRVLLVEDNDINQLIARGLLEQLGATVHVADNGRLALDALDAAGPDAFDLVLMDLQMPVMDGLEAARQIRQDARFRHLPIVAMTAHAMSEQRRQCREAGMDDHIAKPILPEHLTGTILHHTRRRPRGEPPAIPAGPPGLPHIDGLDTAGGLRRCGGNTELYLRLLARFMGSQANTLAGIDAALADGRTRDAERLAHTLHGTAANLGADALRQAARRLEAALRDGQPGTDARDQLARECERLSQGLADALPAPAAPPAAAEPDSAAVDAAIARLVMLLTNADGAAPDAFRAIRAALTARFGLSVVTKISEALDHYDYDQALAHLHAQTSMAPTAAREKP</sequence>
<dbReference type="GO" id="GO:0005886">
    <property type="term" value="C:plasma membrane"/>
    <property type="evidence" value="ECO:0007669"/>
    <property type="project" value="UniProtKB-SubCell"/>
</dbReference>
<dbReference type="InterPro" id="IPR008207">
    <property type="entry name" value="Sig_transdc_His_kin_Hpt_dom"/>
</dbReference>
<dbReference type="SMART" id="SM00387">
    <property type="entry name" value="HATPase_c"/>
    <property type="match status" value="1"/>
</dbReference>
<dbReference type="InterPro" id="IPR013656">
    <property type="entry name" value="PAS_4"/>
</dbReference>
<keyword evidence="16" id="KW-0812">Transmembrane</keyword>
<dbReference type="FunFam" id="1.10.287.130:FF:000002">
    <property type="entry name" value="Two-component osmosensing histidine kinase"/>
    <property type="match status" value="1"/>
</dbReference>